<evidence type="ECO:0000256" key="8">
    <source>
        <dbReference type="ARBA" id="ARBA00022842"/>
    </source>
</evidence>
<dbReference type="PANTHER" id="PTHR11088">
    <property type="entry name" value="TRNA DIMETHYLALLYLTRANSFERASE"/>
    <property type="match status" value="1"/>
</dbReference>
<organism evidence="14 15">
    <name type="scientific">Amphibacillus indicireducens</name>
    <dbReference type="NCBI Taxonomy" id="1076330"/>
    <lineage>
        <taxon>Bacteria</taxon>
        <taxon>Bacillati</taxon>
        <taxon>Bacillota</taxon>
        <taxon>Bacilli</taxon>
        <taxon>Bacillales</taxon>
        <taxon>Bacillaceae</taxon>
        <taxon>Amphibacillus</taxon>
    </lineage>
</organism>
<evidence type="ECO:0000256" key="11">
    <source>
        <dbReference type="RuleBase" id="RU003783"/>
    </source>
</evidence>
<keyword evidence="8 10" id="KW-0460">Magnesium</keyword>
<dbReference type="Pfam" id="PF01715">
    <property type="entry name" value="IPPT"/>
    <property type="match status" value="1"/>
</dbReference>
<dbReference type="Gene3D" id="3.40.50.300">
    <property type="entry name" value="P-loop containing nucleotide triphosphate hydrolases"/>
    <property type="match status" value="1"/>
</dbReference>
<feature type="region of interest" description="Interaction with substrate tRNA" evidence="10">
    <location>
        <begin position="39"/>
        <end position="42"/>
    </location>
</feature>
<evidence type="ECO:0000256" key="1">
    <source>
        <dbReference type="ARBA" id="ARBA00001946"/>
    </source>
</evidence>
<name>A0ABP7V6W2_9BACI</name>
<dbReference type="RefSeq" id="WP_344909715.1">
    <property type="nucleotide sequence ID" value="NZ_BAABDL010000017.1"/>
</dbReference>
<reference evidence="15" key="1">
    <citation type="journal article" date="2019" name="Int. J. Syst. Evol. Microbiol.">
        <title>The Global Catalogue of Microorganisms (GCM) 10K type strain sequencing project: providing services to taxonomists for standard genome sequencing and annotation.</title>
        <authorList>
            <consortium name="The Broad Institute Genomics Platform"/>
            <consortium name="The Broad Institute Genome Sequencing Center for Infectious Disease"/>
            <person name="Wu L."/>
            <person name="Ma J."/>
        </authorList>
    </citation>
    <scope>NUCLEOTIDE SEQUENCE [LARGE SCALE GENOMIC DNA]</scope>
    <source>
        <strain evidence="15">JCM 17250</strain>
    </source>
</reference>
<keyword evidence="6 10" id="KW-0547">Nucleotide-binding</keyword>
<feature type="site" description="Interaction with substrate tRNA" evidence="10">
    <location>
        <position position="123"/>
    </location>
</feature>
<keyword evidence="4 10" id="KW-0808">Transferase</keyword>
<feature type="site" description="Interaction with substrate tRNA" evidence="10">
    <location>
        <position position="105"/>
    </location>
</feature>
<comment type="similarity">
    <text evidence="3 10 13">Belongs to the IPP transferase family.</text>
</comment>
<keyword evidence="5 10" id="KW-0819">tRNA processing</keyword>
<evidence type="ECO:0000313" key="14">
    <source>
        <dbReference type="EMBL" id="GAA4059577.1"/>
    </source>
</evidence>
<proteinExistence type="inferred from homology"/>
<dbReference type="InterPro" id="IPR018022">
    <property type="entry name" value="IPT"/>
</dbReference>
<gene>
    <name evidence="10 14" type="primary">miaA</name>
    <name evidence="14" type="ORF">GCM10022410_03340</name>
</gene>
<dbReference type="PANTHER" id="PTHR11088:SF60">
    <property type="entry name" value="TRNA DIMETHYLALLYLTRANSFERASE"/>
    <property type="match status" value="1"/>
</dbReference>
<accession>A0ABP7V6W2</accession>
<evidence type="ECO:0000256" key="4">
    <source>
        <dbReference type="ARBA" id="ARBA00022679"/>
    </source>
</evidence>
<evidence type="ECO:0000256" key="6">
    <source>
        <dbReference type="ARBA" id="ARBA00022741"/>
    </source>
</evidence>
<comment type="function">
    <text evidence="2 10 12">Catalyzes the transfer of a dimethylallyl group onto the adenine at position 37 in tRNAs that read codons beginning with uridine, leading to the formation of N6-(dimethylallyl)adenosine (i(6)A).</text>
</comment>
<dbReference type="EMBL" id="BAABDL010000017">
    <property type="protein sequence ID" value="GAA4059577.1"/>
    <property type="molecule type" value="Genomic_DNA"/>
</dbReference>
<dbReference type="Proteomes" id="UP001501734">
    <property type="component" value="Unassembled WGS sequence"/>
</dbReference>
<protein>
    <recommendedName>
        <fullName evidence="10">tRNA dimethylallyltransferase</fullName>
        <ecNumber evidence="10">2.5.1.75</ecNumber>
    </recommendedName>
    <alternativeName>
        <fullName evidence="10">Dimethylallyl diphosphate:tRNA dimethylallyltransferase</fullName>
        <shortName evidence="10">DMAPP:tRNA dimethylallyltransferase</shortName>
        <shortName evidence="10">DMATase</shortName>
    </alternativeName>
    <alternativeName>
        <fullName evidence="10">Isopentenyl-diphosphate:tRNA isopentenyltransferase</fullName>
        <shortName evidence="10">IPP transferase</shortName>
        <shortName evidence="10">IPPT</shortName>
        <shortName evidence="10">IPTase</shortName>
    </alternativeName>
</protein>
<evidence type="ECO:0000256" key="13">
    <source>
        <dbReference type="RuleBase" id="RU003785"/>
    </source>
</evidence>
<comment type="subunit">
    <text evidence="10">Monomer.</text>
</comment>
<dbReference type="SUPFAM" id="SSF52540">
    <property type="entry name" value="P-loop containing nucleoside triphosphate hydrolases"/>
    <property type="match status" value="1"/>
</dbReference>
<dbReference type="InterPro" id="IPR039657">
    <property type="entry name" value="Dimethylallyltransferase"/>
</dbReference>
<dbReference type="Gene3D" id="1.10.20.140">
    <property type="match status" value="1"/>
</dbReference>
<dbReference type="EC" id="2.5.1.75" evidence="10"/>
<evidence type="ECO:0000256" key="7">
    <source>
        <dbReference type="ARBA" id="ARBA00022840"/>
    </source>
</evidence>
<evidence type="ECO:0000256" key="10">
    <source>
        <dbReference type="HAMAP-Rule" id="MF_00185"/>
    </source>
</evidence>
<dbReference type="InterPro" id="IPR027417">
    <property type="entry name" value="P-loop_NTPase"/>
</dbReference>
<comment type="caution">
    <text evidence="10">Lacks conserved residue(s) required for the propagation of feature annotation.</text>
</comment>
<keyword evidence="7 10" id="KW-0067">ATP-binding</keyword>
<dbReference type="NCBIfam" id="TIGR00174">
    <property type="entry name" value="miaA"/>
    <property type="match status" value="1"/>
</dbReference>
<feature type="binding site" evidence="10">
    <location>
        <begin position="14"/>
        <end position="21"/>
    </location>
    <ligand>
        <name>ATP</name>
        <dbReference type="ChEBI" id="CHEBI:30616"/>
    </ligand>
</feature>
<comment type="caution">
    <text evidence="14">The sequence shown here is derived from an EMBL/GenBank/DDBJ whole genome shotgun (WGS) entry which is preliminary data.</text>
</comment>
<evidence type="ECO:0000313" key="15">
    <source>
        <dbReference type="Proteomes" id="UP001501734"/>
    </source>
</evidence>
<keyword evidence="15" id="KW-1185">Reference proteome</keyword>
<evidence type="ECO:0000256" key="9">
    <source>
        <dbReference type="ARBA" id="ARBA00049563"/>
    </source>
</evidence>
<evidence type="ECO:0000256" key="12">
    <source>
        <dbReference type="RuleBase" id="RU003784"/>
    </source>
</evidence>
<evidence type="ECO:0000256" key="3">
    <source>
        <dbReference type="ARBA" id="ARBA00005842"/>
    </source>
</evidence>
<comment type="catalytic activity">
    <reaction evidence="9 10 11">
        <text>adenosine(37) in tRNA + dimethylallyl diphosphate = N(6)-dimethylallyladenosine(37) in tRNA + diphosphate</text>
        <dbReference type="Rhea" id="RHEA:26482"/>
        <dbReference type="Rhea" id="RHEA-COMP:10162"/>
        <dbReference type="Rhea" id="RHEA-COMP:10375"/>
        <dbReference type="ChEBI" id="CHEBI:33019"/>
        <dbReference type="ChEBI" id="CHEBI:57623"/>
        <dbReference type="ChEBI" id="CHEBI:74411"/>
        <dbReference type="ChEBI" id="CHEBI:74415"/>
        <dbReference type="EC" id="2.5.1.75"/>
    </reaction>
</comment>
<dbReference type="HAMAP" id="MF_00185">
    <property type="entry name" value="IPP_trans"/>
    <property type="match status" value="1"/>
</dbReference>
<sequence>MSAKKNNQILVIVGPTAVGKTALGITLAKQYNGEVISGDSMQIYQGMDIGTAKVADDEKENIPHHMIDIVEPSESFSVANFQAQVQEHIDAIQQRGKLPIIVGGTGLYINAILYDYQFSDQKRDLTYQEKIEKEIEVKGIEAVYQRLQTVDPAQAETIHPNNVRRVIRALEVYDRTGQTMKELQKSQSKTPIYDAVIIGLEMERSLLYQRIDQRVDLMIKKGLIDEVKYFYDNGLKDAQSMQAIGYKEFVPYFEGEYDLARAVELLKRNSRRYAKRQYTWFRNQLNVKWYAITPEKKNHVFQKISANLAGIFEDIENY</sequence>
<feature type="binding site" evidence="10">
    <location>
        <begin position="16"/>
        <end position="21"/>
    </location>
    <ligand>
        <name>substrate</name>
    </ligand>
</feature>
<comment type="cofactor">
    <cofactor evidence="1 10">
        <name>Mg(2+)</name>
        <dbReference type="ChEBI" id="CHEBI:18420"/>
    </cofactor>
</comment>
<evidence type="ECO:0000256" key="5">
    <source>
        <dbReference type="ARBA" id="ARBA00022694"/>
    </source>
</evidence>
<evidence type="ECO:0000256" key="2">
    <source>
        <dbReference type="ARBA" id="ARBA00003213"/>
    </source>
</evidence>